<proteinExistence type="predicted"/>
<dbReference type="Proteomes" id="UP001501444">
    <property type="component" value="Unassembled WGS sequence"/>
</dbReference>
<name>A0ABN3I9B6_9ACTN</name>
<dbReference type="EMBL" id="BAAARV010000145">
    <property type="protein sequence ID" value="GAA2396470.1"/>
    <property type="molecule type" value="Genomic_DNA"/>
</dbReference>
<feature type="region of interest" description="Disordered" evidence="1">
    <location>
        <begin position="1"/>
        <end position="24"/>
    </location>
</feature>
<comment type="caution">
    <text evidence="2">The sequence shown here is derived from an EMBL/GenBank/DDBJ whole genome shotgun (WGS) entry which is preliminary data.</text>
</comment>
<reference evidence="2 3" key="1">
    <citation type="journal article" date="2019" name="Int. J. Syst. Evol. Microbiol.">
        <title>The Global Catalogue of Microorganisms (GCM) 10K type strain sequencing project: providing services to taxonomists for standard genome sequencing and annotation.</title>
        <authorList>
            <consortium name="The Broad Institute Genomics Platform"/>
            <consortium name="The Broad Institute Genome Sequencing Center for Infectious Disease"/>
            <person name="Wu L."/>
            <person name="Ma J."/>
        </authorList>
    </citation>
    <scope>NUCLEOTIDE SEQUENCE [LARGE SCALE GENOMIC DNA]</scope>
    <source>
        <strain evidence="2 3">JCM 3272</strain>
    </source>
</reference>
<evidence type="ECO:0000313" key="2">
    <source>
        <dbReference type="EMBL" id="GAA2396470.1"/>
    </source>
</evidence>
<evidence type="ECO:0000313" key="3">
    <source>
        <dbReference type="Proteomes" id="UP001501444"/>
    </source>
</evidence>
<sequence>MRLAVREPGQPRQVVPAAAGQPGPGSPLVRSFVVHGPSLVINNLFVNKLLKSPVAAGYGRALHTALVLDIDGVVCPASGFSPFGALVAVGAVLQPVRVAPALCAALADLGARPGVTPLWLTSWLPQARRAMRGPFPGQDWDQVEVRPSGDAWPKLPALLAWLGRNPHVTRVAWVDDDLGGTAPPDRARHCAEELSRRGVDPLLIAPAAAHGLGPQHIARLRRWIRPAGPGVARRGATGRPGTG</sequence>
<evidence type="ECO:0008006" key="4">
    <source>
        <dbReference type="Google" id="ProtNLM"/>
    </source>
</evidence>
<protein>
    <recommendedName>
        <fullName evidence="4">Secreted protein</fullName>
    </recommendedName>
</protein>
<keyword evidence="3" id="KW-1185">Reference proteome</keyword>
<organism evidence="2 3">
    <name type="scientific">Dactylosporangium salmoneum</name>
    <dbReference type="NCBI Taxonomy" id="53361"/>
    <lineage>
        <taxon>Bacteria</taxon>
        <taxon>Bacillati</taxon>
        <taxon>Actinomycetota</taxon>
        <taxon>Actinomycetes</taxon>
        <taxon>Micromonosporales</taxon>
        <taxon>Micromonosporaceae</taxon>
        <taxon>Dactylosporangium</taxon>
    </lineage>
</organism>
<gene>
    <name evidence="2" type="ORF">GCM10010170_112310</name>
</gene>
<accession>A0ABN3I9B6</accession>
<evidence type="ECO:0000256" key="1">
    <source>
        <dbReference type="SAM" id="MobiDB-lite"/>
    </source>
</evidence>